<dbReference type="Pfam" id="PF00117">
    <property type="entry name" value="GATase"/>
    <property type="match status" value="1"/>
</dbReference>
<gene>
    <name evidence="2" type="ORF">IRI77_00345</name>
</gene>
<proteinExistence type="predicted"/>
<name>A0A7S7SKL1_PALFE</name>
<dbReference type="PANTHER" id="PTHR42695:SF5">
    <property type="entry name" value="GLUTAMINE AMIDOTRANSFERASE YLR126C-RELATED"/>
    <property type="match status" value="1"/>
</dbReference>
<evidence type="ECO:0000313" key="2">
    <source>
        <dbReference type="EMBL" id="QOY88449.1"/>
    </source>
</evidence>
<dbReference type="CDD" id="cd01741">
    <property type="entry name" value="GATase1_1"/>
    <property type="match status" value="1"/>
</dbReference>
<dbReference type="GO" id="GO:0016740">
    <property type="term" value="F:transferase activity"/>
    <property type="evidence" value="ECO:0007669"/>
    <property type="project" value="UniProtKB-KW"/>
</dbReference>
<evidence type="ECO:0000313" key="3">
    <source>
        <dbReference type="Proteomes" id="UP000593892"/>
    </source>
</evidence>
<dbReference type="InterPro" id="IPR044992">
    <property type="entry name" value="ChyE-like"/>
</dbReference>
<dbReference type="Proteomes" id="UP000593892">
    <property type="component" value="Chromosome"/>
</dbReference>
<dbReference type="InterPro" id="IPR029062">
    <property type="entry name" value="Class_I_gatase-like"/>
</dbReference>
<sequence>MRIHFLQHVAFETPGLIGEWAGQRGHALTGTRLDLGEPLPALDSFDLLLVMGGPMSVNDEDVHAWLRPEKQLIADAMAAGKFVIGICLGSQMLAGVLGSAIYRNKEKEIGWFPVHTTGAGSLFEGMPSEFTVFHWHGDTYDIPKGAVHLATTAGCRSQAFETERCLGLQFHLEMTEGIIKDLLVQCAADLGAGAYQQPADGIRLEMWRLAQTRTLLFALLDRVSSRVFVVA</sequence>
<accession>A0A7S7SKL1</accession>
<dbReference type="Gene3D" id="3.40.50.880">
    <property type="match status" value="1"/>
</dbReference>
<dbReference type="AlphaFoldDB" id="A0A7S7SKL1"/>
<dbReference type="PANTHER" id="PTHR42695">
    <property type="entry name" value="GLUTAMINE AMIDOTRANSFERASE YLR126C-RELATED"/>
    <property type="match status" value="1"/>
</dbReference>
<dbReference type="RefSeq" id="WP_194450111.1">
    <property type="nucleotide sequence ID" value="NZ_CP063849.1"/>
</dbReference>
<dbReference type="FunFam" id="3.40.50.880:FF:000033">
    <property type="entry name" value="Glutamine amidotransferase class-I"/>
    <property type="match status" value="1"/>
</dbReference>
<dbReference type="InterPro" id="IPR017926">
    <property type="entry name" value="GATASE"/>
</dbReference>
<keyword evidence="3" id="KW-1185">Reference proteome</keyword>
<organism evidence="2 3">
    <name type="scientific">Paludibaculum fermentans</name>
    <dbReference type="NCBI Taxonomy" id="1473598"/>
    <lineage>
        <taxon>Bacteria</taxon>
        <taxon>Pseudomonadati</taxon>
        <taxon>Acidobacteriota</taxon>
        <taxon>Terriglobia</taxon>
        <taxon>Bryobacterales</taxon>
        <taxon>Bryobacteraceae</taxon>
        <taxon>Paludibaculum</taxon>
    </lineage>
</organism>
<feature type="domain" description="Glutamine amidotransferase" evidence="1">
    <location>
        <begin position="42"/>
        <end position="177"/>
    </location>
</feature>
<dbReference type="SUPFAM" id="SSF52317">
    <property type="entry name" value="Class I glutamine amidotransferase-like"/>
    <property type="match status" value="1"/>
</dbReference>
<dbReference type="EMBL" id="CP063849">
    <property type="protein sequence ID" value="QOY88449.1"/>
    <property type="molecule type" value="Genomic_DNA"/>
</dbReference>
<dbReference type="PROSITE" id="PS51273">
    <property type="entry name" value="GATASE_TYPE_1"/>
    <property type="match status" value="1"/>
</dbReference>
<reference evidence="2 3" key="1">
    <citation type="submission" date="2020-10" db="EMBL/GenBank/DDBJ databases">
        <title>Complete genome sequence of Paludibaculum fermentans P105T, a facultatively anaerobic acidobacterium capable of dissimilatory Fe(III) reduction.</title>
        <authorList>
            <person name="Dedysh S.N."/>
            <person name="Beletsky A.V."/>
            <person name="Kulichevskaya I.S."/>
            <person name="Mardanov A.V."/>
            <person name="Ravin N.V."/>
        </authorList>
    </citation>
    <scope>NUCLEOTIDE SEQUENCE [LARGE SCALE GENOMIC DNA]</scope>
    <source>
        <strain evidence="2 3">P105</strain>
    </source>
</reference>
<evidence type="ECO:0000259" key="1">
    <source>
        <dbReference type="Pfam" id="PF00117"/>
    </source>
</evidence>
<dbReference type="GO" id="GO:0005829">
    <property type="term" value="C:cytosol"/>
    <property type="evidence" value="ECO:0007669"/>
    <property type="project" value="TreeGrafter"/>
</dbReference>
<protein>
    <submittedName>
        <fullName evidence="2">Amidotransferase</fullName>
    </submittedName>
</protein>
<dbReference type="KEGG" id="pfer:IRI77_00345"/>
<keyword evidence="2" id="KW-0808">Transferase</keyword>